<comment type="similarity">
    <text evidence="2">Belongs to the TFIIB family.</text>
</comment>
<dbReference type="GO" id="GO:0001006">
    <property type="term" value="F:RNA polymerase III type 3 promoter sequence-specific DNA binding"/>
    <property type="evidence" value="ECO:0007669"/>
    <property type="project" value="TreeGrafter"/>
</dbReference>
<dbReference type="FunFam" id="1.10.472.10:FF:000002">
    <property type="entry name" value="Transcription factor IIIB 90 kDa subunit"/>
    <property type="match status" value="1"/>
</dbReference>
<dbReference type="GO" id="GO:0000126">
    <property type="term" value="C:transcription factor TFIIIB complex"/>
    <property type="evidence" value="ECO:0007669"/>
    <property type="project" value="TreeGrafter"/>
</dbReference>
<feature type="domain" description="TFIIB-type" evidence="13">
    <location>
        <begin position="5"/>
        <end position="36"/>
    </location>
</feature>
<evidence type="ECO:0000313" key="15">
    <source>
        <dbReference type="Proteomes" id="UP001497744"/>
    </source>
</evidence>
<evidence type="ECO:0000313" key="14">
    <source>
        <dbReference type="EMBL" id="GIX64990.1"/>
    </source>
</evidence>
<feature type="compositionally biased region" description="Low complexity" evidence="12">
    <location>
        <begin position="321"/>
        <end position="331"/>
    </location>
</feature>
<evidence type="ECO:0000256" key="2">
    <source>
        <dbReference type="ARBA" id="ARBA00010857"/>
    </source>
</evidence>
<protein>
    <recommendedName>
        <fullName evidence="10">B-related factor 1</fullName>
    </recommendedName>
</protein>
<dbReference type="GO" id="GO:0008270">
    <property type="term" value="F:zinc ion binding"/>
    <property type="evidence" value="ECO:0007669"/>
    <property type="project" value="UniProtKB-KW"/>
</dbReference>
<evidence type="ECO:0000256" key="6">
    <source>
        <dbReference type="ARBA" id="ARBA00023015"/>
    </source>
</evidence>
<evidence type="ECO:0000256" key="7">
    <source>
        <dbReference type="ARBA" id="ARBA00023159"/>
    </source>
</evidence>
<dbReference type="SMART" id="SM00385">
    <property type="entry name" value="CYCLIN"/>
    <property type="match status" value="2"/>
</dbReference>
<reference evidence="14 15" key="1">
    <citation type="submission" date="2021-06" db="EMBL/GenBank/DDBJ databases">
        <title>Genome sequence of Babesia caballi.</title>
        <authorList>
            <person name="Yamagishi J."/>
            <person name="Kidaka T."/>
            <person name="Ochi A."/>
        </authorList>
    </citation>
    <scope>NUCLEOTIDE SEQUENCE [LARGE SCALE GENOMIC DNA]</scope>
    <source>
        <strain evidence="14">USDA-D6B2</strain>
    </source>
</reference>
<evidence type="ECO:0000256" key="3">
    <source>
        <dbReference type="ARBA" id="ARBA00022723"/>
    </source>
</evidence>
<dbReference type="Gene3D" id="2.20.25.10">
    <property type="match status" value="1"/>
</dbReference>
<evidence type="ECO:0000256" key="12">
    <source>
        <dbReference type="SAM" id="MobiDB-lite"/>
    </source>
</evidence>
<dbReference type="InterPro" id="IPR036915">
    <property type="entry name" value="Cyclin-like_sf"/>
</dbReference>
<evidence type="ECO:0000256" key="8">
    <source>
        <dbReference type="ARBA" id="ARBA00023163"/>
    </source>
</evidence>
<evidence type="ECO:0000256" key="5">
    <source>
        <dbReference type="ARBA" id="ARBA00022833"/>
    </source>
</evidence>
<keyword evidence="15" id="KW-1185">Reference proteome</keyword>
<keyword evidence="7" id="KW-0010">Activator</keyword>
<evidence type="ECO:0000256" key="11">
    <source>
        <dbReference type="PROSITE-ProRule" id="PRU00469"/>
    </source>
</evidence>
<dbReference type="PRINTS" id="PR00685">
    <property type="entry name" value="TIFACTORIIB"/>
</dbReference>
<dbReference type="GO" id="GO:0000995">
    <property type="term" value="F:RNA polymerase III general transcription initiation factor activity"/>
    <property type="evidence" value="ECO:0007669"/>
    <property type="project" value="TreeGrafter"/>
</dbReference>
<dbReference type="GO" id="GO:0070897">
    <property type="term" value="P:transcription preinitiation complex assembly"/>
    <property type="evidence" value="ECO:0007669"/>
    <property type="project" value="InterPro"/>
</dbReference>
<proteinExistence type="inferred from homology"/>
<keyword evidence="6" id="KW-0805">Transcription regulation</keyword>
<dbReference type="InterPro" id="IPR000812">
    <property type="entry name" value="TFIIB"/>
</dbReference>
<dbReference type="GO" id="GO:0097550">
    <property type="term" value="C:transcription preinitiation complex"/>
    <property type="evidence" value="ECO:0007669"/>
    <property type="project" value="TreeGrafter"/>
</dbReference>
<evidence type="ECO:0000256" key="9">
    <source>
        <dbReference type="ARBA" id="ARBA00023242"/>
    </source>
</evidence>
<evidence type="ECO:0000256" key="4">
    <source>
        <dbReference type="ARBA" id="ARBA00022771"/>
    </source>
</evidence>
<dbReference type="CDD" id="cd20553">
    <property type="entry name" value="CYCLIN_TFIIIB90_rpt1"/>
    <property type="match status" value="1"/>
</dbReference>
<dbReference type="GeneID" id="94196471"/>
<name>A0AAV4LYI3_BABCB</name>
<feature type="region of interest" description="Disordered" evidence="12">
    <location>
        <begin position="310"/>
        <end position="331"/>
    </location>
</feature>
<dbReference type="PANTHER" id="PTHR11618">
    <property type="entry name" value="TRANSCRIPTION INITIATION FACTOR IIB-RELATED"/>
    <property type="match status" value="1"/>
</dbReference>
<keyword evidence="8" id="KW-0804">Transcription</keyword>
<dbReference type="InterPro" id="IPR013763">
    <property type="entry name" value="Cyclin-like_dom"/>
</dbReference>
<evidence type="ECO:0000259" key="13">
    <source>
        <dbReference type="PROSITE" id="PS51134"/>
    </source>
</evidence>
<sequence length="529" mass="57996">MQKIADSCCKYCGSDQIESCKQQGELVCRNCGAVLQENNVLEAVQYAENPTGNSTLIGRFVPTGGGGMGSLKYSSSQTLDQLVKRGEQNIQRTACHLNISSELVTKATRIYSLAVQRNFTMGRNNKHVACCCLYTACRRFKAPYLLIDFADVLQVPVKIIGQVFMKLVRMLHLEVPNVDPSIFFERFANELQLKEKVDQIITTGVRLIQAMRRDWLCTGRRPTGLCGAALVVAARVHGIPLNAEAVASVVRISHPTIMKRLSEFRTTSTARLLTSEVDTVDLETLPANPYPPCMVAKLVALEKKRRLESEAGSTISDAGRSPLPSSEGSPLLSLAQAPLPLRGKIDVDIPSELLCLDSPTASDINRIADTIMGAAPQLGWAVGGGYPATAYGSESPTQADTEGSDAGSAALAIAHPGRVEEDGLLSSDDEEDEAEFALMILTPEEKSAKTLLWDEVTKDIMPEVWRRQAERKRKEALGKNLKKRKYCRKSYADYPEAQTAAQSARMALERHAKDFSNRMNQEFLDSILA</sequence>
<dbReference type="Pfam" id="PF00382">
    <property type="entry name" value="TFIIB"/>
    <property type="match status" value="2"/>
</dbReference>
<dbReference type="PROSITE" id="PS51134">
    <property type="entry name" value="ZF_TFIIB"/>
    <property type="match status" value="1"/>
</dbReference>
<dbReference type="SUPFAM" id="SSF47954">
    <property type="entry name" value="Cyclin-like"/>
    <property type="match status" value="2"/>
</dbReference>
<accession>A0AAV4LYI3</accession>
<dbReference type="GO" id="GO:0005634">
    <property type="term" value="C:nucleus"/>
    <property type="evidence" value="ECO:0007669"/>
    <property type="project" value="UniProtKB-SubCell"/>
</dbReference>
<evidence type="ECO:0000256" key="10">
    <source>
        <dbReference type="ARBA" id="ARBA00031009"/>
    </source>
</evidence>
<comment type="caution">
    <text evidence="14">The sequence shown here is derived from an EMBL/GenBank/DDBJ whole genome shotgun (WGS) entry which is preliminary data.</text>
</comment>
<dbReference type="InterPro" id="IPR013150">
    <property type="entry name" value="TFIIB_cyclin"/>
</dbReference>
<gene>
    <name evidence="14" type="ORF">BcabD6B2_44250</name>
</gene>
<evidence type="ECO:0000256" key="1">
    <source>
        <dbReference type="ARBA" id="ARBA00004123"/>
    </source>
</evidence>
<dbReference type="InterPro" id="IPR013137">
    <property type="entry name" value="Znf_TFIIB"/>
</dbReference>
<organism evidence="14 15">
    <name type="scientific">Babesia caballi</name>
    <dbReference type="NCBI Taxonomy" id="5871"/>
    <lineage>
        <taxon>Eukaryota</taxon>
        <taxon>Sar</taxon>
        <taxon>Alveolata</taxon>
        <taxon>Apicomplexa</taxon>
        <taxon>Aconoidasida</taxon>
        <taxon>Piroplasmida</taxon>
        <taxon>Babesiidae</taxon>
        <taxon>Babesia</taxon>
    </lineage>
</organism>
<dbReference type="SUPFAM" id="SSF57783">
    <property type="entry name" value="Zinc beta-ribbon"/>
    <property type="match status" value="1"/>
</dbReference>
<dbReference type="InterPro" id="IPR011665">
    <property type="entry name" value="BRF1_TBP-bd_dom"/>
</dbReference>
<keyword evidence="9" id="KW-0539">Nucleus</keyword>
<dbReference type="CDD" id="cd20554">
    <property type="entry name" value="CYCLIN_TFIIIB90_rpt2"/>
    <property type="match status" value="1"/>
</dbReference>
<dbReference type="Proteomes" id="UP001497744">
    <property type="component" value="Unassembled WGS sequence"/>
</dbReference>
<keyword evidence="5" id="KW-0862">Zinc</keyword>
<dbReference type="Gene3D" id="1.10.472.10">
    <property type="entry name" value="Cyclin-like"/>
    <property type="match status" value="2"/>
</dbReference>
<dbReference type="AlphaFoldDB" id="A0AAV4LYI3"/>
<keyword evidence="3" id="KW-0479">Metal-binding</keyword>
<dbReference type="RefSeq" id="XP_067717059.1">
    <property type="nucleotide sequence ID" value="XM_067860958.1"/>
</dbReference>
<keyword evidence="4 11" id="KW-0863">Zinc-finger</keyword>
<dbReference type="EMBL" id="BPLF01000004">
    <property type="protein sequence ID" value="GIX64990.1"/>
    <property type="molecule type" value="Genomic_DNA"/>
</dbReference>
<dbReference type="GO" id="GO:0017025">
    <property type="term" value="F:TBP-class protein binding"/>
    <property type="evidence" value="ECO:0007669"/>
    <property type="project" value="InterPro"/>
</dbReference>
<dbReference type="Pfam" id="PF07741">
    <property type="entry name" value="BRF1"/>
    <property type="match status" value="1"/>
</dbReference>
<comment type="subcellular location">
    <subcellularLocation>
        <location evidence="1">Nucleus</location>
    </subcellularLocation>
</comment>
<dbReference type="PANTHER" id="PTHR11618:SF4">
    <property type="entry name" value="TRANSCRIPTION FACTOR IIIB 90 KDA SUBUNIT"/>
    <property type="match status" value="1"/>
</dbReference>